<name>A0ABT7NI00_9SPHI</name>
<dbReference type="InterPro" id="IPR011047">
    <property type="entry name" value="Quinoprotein_ADH-like_sf"/>
</dbReference>
<comment type="caution">
    <text evidence="2">The sequence shown here is derived from an EMBL/GenBank/DDBJ whole genome shotgun (WGS) entry which is preliminary data.</text>
</comment>
<reference evidence="2" key="2">
    <citation type="journal article" date="2022" name="Sci. Total Environ.">
        <title>Prevalence, transmission, and molecular epidemiology of tet(X)-positive bacteria among humans, animals, and environmental niches in China: An epidemiological, and genomic-based study.</title>
        <authorList>
            <person name="Dong N."/>
            <person name="Zeng Y."/>
            <person name="Cai C."/>
            <person name="Sun C."/>
            <person name="Lu J."/>
            <person name="Liu C."/>
            <person name="Zhou H."/>
            <person name="Sun Q."/>
            <person name="Shu L."/>
            <person name="Wang H."/>
            <person name="Wang Y."/>
            <person name="Wang S."/>
            <person name="Wu C."/>
            <person name="Chan E.W."/>
            <person name="Chen G."/>
            <person name="Shen Z."/>
            <person name="Chen S."/>
            <person name="Zhang R."/>
        </authorList>
    </citation>
    <scope>NUCLEOTIDE SEQUENCE</scope>
    <source>
        <strain evidence="2">R1692</strain>
    </source>
</reference>
<protein>
    <submittedName>
        <fullName evidence="2">Uncharacterized protein</fullName>
    </submittedName>
</protein>
<evidence type="ECO:0000313" key="2">
    <source>
        <dbReference type="EMBL" id="MDM1046822.1"/>
    </source>
</evidence>
<accession>A0ABT7NI00</accession>
<sequence length="650" mass="73297">MKTKSILLALSLCCLLTPSQAQFQNHGPQVFAKAVQGSHFMKDKQGKEYLFTVVRGIPGRILGYELSTGNKILESELTGTDGSWDMTVSTDNILYATGNGHIYSYKLGDAKPTALPLNELHQKVVWDLHPAENGVIYGGTYPDGLVFKYHPKTGFEEVSGGPIYEGENYVRGLVYNKNDKKIYAGTGSNAKFILLDPKTKQKTTLLPHVKDFKEFFYDMDIVYNINGKDLILGYINSNTNSQNFVYDIQSKEILRFLPPFDMKSVVKDPKSNTIYYTSRSQVYALDLGNKNAEPIAISDIKGAGKAGTWTNKGEYQVFSNAQIVYRIQPKTKQKDSLTLEVPNSPIHIQTIYWGPDDKVWSAGYLAGQHGSYDPKTGEHQEYPGLHQTEGMSSLNNKLYFGIYTKAHIYSYDLTKPWKVGSGNPKHLGQIKDQDRPFAVITLADRNELIFGTVPPYGELGGTISHLDAETEQIKTFENVIPNQSIISLLNHNGRVFGGSSISGGLGILPTEKRGKIFEWDPERKQVLWTDSIANYWSISGLFSGPNGHIWGFADGTLFEYDPDQKKVIYELPVYRYPKYPSHIWRNGLGVYHPNGMIYFTLSDSMYSFDPKSKKLTKLRDNASLMILGKDNKLYFRRDTDLWSYTPEEKH</sequence>
<dbReference type="RefSeq" id="WP_286650173.1">
    <property type="nucleotide sequence ID" value="NZ_JACAGK010000002.1"/>
</dbReference>
<feature type="chain" id="PRO_5047413390" evidence="1">
    <location>
        <begin position="24"/>
        <end position="650"/>
    </location>
</feature>
<dbReference type="SUPFAM" id="SSF101898">
    <property type="entry name" value="NHL repeat"/>
    <property type="match status" value="1"/>
</dbReference>
<gene>
    <name evidence="2" type="ORF">HX018_00965</name>
</gene>
<organism evidence="2 3">
    <name type="scientific">Sphingobacterium hotanense</name>
    <dbReference type="NCBI Taxonomy" id="649196"/>
    <lineage>
        <taxon>Bacteria</taxon>
        <taxon>Pseudomonadati</taxon>
        <taxon>Bacteroidota</taxon>
        <taxon>Sphingobacteriia</taxon>
        <taxon>Sphingobacteriales</taxon>
        <taxon>Sphingobacteriaceae</taxon>
        <taxon>Sphingobacterium</taxon>
    </lineage>
</organism>
<evidence type="ECO:0000313" key="3">
    <source>
        <dbReference type="Proteomes" id="UP001170954"/>
    </source>
</evidence>
<dbReference type="Gene3D" id="2.130.10.10">
    <property type="entry name" value="YVTN repeat-like/Quinoprotein amine dehydrogenase"/>
    <property type="match status" value="2"/>
</dbReference>
<dbReference type="Proteomes" id="UP001170954">
    <property type="component" value="Unassembled WGS sequence"/>
</dbReference>
<feature type="signal peptide" evidence="1">
    <location>
        <begin position="1"/>
        <end position="23"/>
    </location>
</feature>
<evidence type="ECO:0000256" key="1">
    <source>
        <dbReference type="SAM" id="SignalP"/>
    </source>
</evidence>
<dbReference type="EMBL" id="JACAGK010000002">
    <property type="protein sequence ID" value="MDM1046822.1"/>
    <property type="molecule type" value="Genomic_DNA"/>
</dbReference>
<keyword evidence="3" id="KW-1185">Reference proteome</keyword>
<dbReference type="InterPro" id="IPR015943">
    <property type="entry name" value="WD40/YVTN_repeat-like_dom_sf"/>
</dbReference>
<reference evidence="2" key="1">
    <citation type="submission" date="2020-06" db="EMBL/GenBank/DDBJ databases">
        <authorList>
            <person name="Dong N."/>
        </authorList>
    </citation>
    <scope>NUCLEOTIDE SEQUENCE</scope>
    <source>
        <strain evidence="2">R1692</strain>
    </source>
</reference>
<proteinExistence type="predicted"/>
<dbReference type="SUPFAM" id="SSF50998">
    <property type="entry name" value="Quinoprotein alcohol dehydrogenase-like"/>
    <property type="match status" value="1"/>
</dbReference>
<keyword evidence="1" id="KW-0732">Signal</keyword>